<evidence type="ECO:0000313" key="3">
    <source>
        <dbReference type="Proteomes" id="UP000038040"/>
    </source>
</evidence>
<reference evidence="5" key="1">
    <citation type="submission" date="2016-04" db="UniProtKB">
        <authorList>
            <consortium name="WormBaseParasite"/>
        </authorList>
    </citation>
    <scope>IDENTIFICATION</scope>
</reference>
<dbReference type="Proteomes" id="UP000038040">
    <property type="component" value="Unplaced"/>
</dbReference>
<evidence type="ECO:0000313" key="2">
    <source>
        <dbReference type="EMBL" id="VDN55505.1"/>
    </source>
</evidence>
<feature type="domain" description="Vacuolar protein sorting-associated protein 13 VPS13 adaptor binding" evidence="1">
    <location>
        <begin position="829"/>
        <end position="1376"/>
    </location>
</feature>
<dbReference type="GO" id="GO:0045053">
    <property type="term" value="P:protein retention in Golgi apparatus"/>
    <property type="evidence" value="ECO:0007669"/>
    <property type="project" value="TreeGrafter"/>
</dbReference>
<dbReference type="EMBL" id="UYYG01001152">
    <property type="protein sequence ID" value="VDN55505.1"/>
    <property type="molecule type" value="Genomic_DNA"/>
</dbReference>
<dbReference type="InterPro" id="IPR009543">
    <property type="entry name" value="VPS13_VAB"/>
</dbReference>
<dbReference type="OrthoDB" id="272810at2759"/>
<dbReference type="SUPFAM" id="SSF50370">
    <property type="entry name" value="Ricin B-like lectins"/>
    <property type="match status" value="1"/>
</dbReference>
<dbReference type="PANTHER" id="PTHR16166">
    <property type="entry name" value="VACUOLAR PROTEIN SORTING-ASSOCIATED PROTEIN VPS13"/>
    <property type="match status" value="1"/>
</dbReference>
<evidence type="ECO:0000259" key="1">
    <source>
        <dbReference type="Pfam" id="PF25036"/>
    </source>
</evidence>
<dbReference type="InterPro" id="IPR035992">
    <property type="entry name" value="Ricin_B-like_lectins"/>
</dbReference>
<dbReference type="AlphaFoldDB" id="A0A0N4U329"/>
<accession>A0A0N4U329</accession>
<proteinExistence type="predicted"/>
<dbReference type="STRING" id="318479.A0A0N4U329"/>
<sequence>CYPYFQFTGIDDQPFTINISASSFSLSDSTQFYSELYKERVVIKWFPDLSIDSSNGKSSRINIFFQKYTSVDLDLRRDWDVHFVLQVPVQMNLIIDGQRQRIKLDIIIECSSVLIFPLNQFSNNCIVAETTNIRATNQFKFSSFIKYFEQYNLENQDENDDLFNCLIDWLTIKFSDVRLYEGFRVEISKVQDVQGYESICQFLSQSYCFFKSKVNVFSQSHDLEFDCFRNLDAAISHSVPNLAVVSTFNDMNLMLTADFYCLCRGFLQLNLGDQIITIPETVPVEVLLKPIDSCFDCLVRSSYGVTSFVPFACIRLNRSRFFFNNFVDNQSEMDLICENYELHDTRIKYLNDGKLSSVFPIVLCSKTPNDVNRNFMSEAHLMMKKDETPVLTLVLMNARVLLFLDWFAEAKNFILLNTDFVPPGKFLIFIALETLIDDVKQDCLFVNSGIIQRNQPCATTNIHEQTIMMKITVKESDLVLLEAPESSNSLALIAHITAVLNISDPHGFFGANLEIQRLNIDWCTMADNNIRCQLTNDFSITISLLPESDNLEAEYVSDFLSGLPNFTAAKHHLIMEIKDLVTRASFRDVAVIHRVFHSSIQRLTASQMKNNVSNAVSEMKGRDTINIIHISVKSEMISFWLLDDSLGTVFPIVRFVAKNFNLEYKLKEVSASFIFSSDYFNQRVFGWEPLIEPWHVGKLSATTNNRSEISINLHAEDKSILNVNITQVFLSQALEFRSRWLQIKDSLNNEFRDIYLRSRSDYLPYLLRNEVGSNLKFTIDVEEVIKSRLNHRKSNAIWISVAAGGTCAFEFPTKRLALMDCPDEPRQMIIRIEGWDEVSPVSVDAVGTYFRLARCSSLKAPCLANARLVIVVNMDKNGRKVVIIRSALTIISYLANPVLVMVGYVRGSVDNASSTFRIATREKFHVPLKFANSHIAFKPDGCDIIKSLKIDWQEAKNMGEYVNNFLKFESSMHKYYWVCVSIKREHFPDYEHLSGHTISLMPPLTLLNLFPIDLEFNVAGITYAVAAGKQLYITDIDISCDIWFSLTTERFISVETTLVTRSVLSYKPSSSDPYRLHLRMRDIAGRFLDAFASISVGCSGAVSISFWVPYWIVNKSGIPLILKQDATNEIAAGQLDEHERAKDRHPLMFSFADDNCPQQCVVRLGNEFTKNKGYRAIYSRKFILTLGVHALKLYLTHDHEPSLIYNIGVEIRQGTGRYKDTQVVLFTPRYILCNETSYSLFASHVDVAEQRKHCVKIASKCNLIWNENFEDNRLLCIKQEDIKYWSCPFRIDQINSFHLTMRDSEEIPRFLRVEIILSSSVFYITFTDAKYFPPPIQIENLSDVPILYNQMTERPDRGHLRTICKARSIVDYAWDNLYAPKLLTLQVFENKSHSYDPQKIGMGPPLVYDNDVYIKLVHSFDKNIGNGFTDEQELVLETMKKGKVILNKINLSDSSCSQLWRFTKDGCLENIAMNNRAKPGERYVLDVLEKGGFVLMVVKRNSARDRFQKWHLTPDCRLRCKIDGMFVEARCTDLILAPANSNSPRNYDGIPKEQVWQLQPQRPGSGVLDVECLHRGPTLVTIVLRIRDRKKLDAKSLGSRVPRISEIQRNASNDLSFLNIFNLEMNISLPSGIGLSLINGQREELIYARFHDIVLHGIRRNGTYQITGHVGVIQVLIMKIMILQVDNQLLATDRWQLLYCFSATMAPRTSLFDPYINRPAVKIEMSCTPLEHYDAFDVLRFQCLRIRLCDITAQLDETLLWKLVQFVQGKVLSFFLIFKYIFMKLSLIALAESEAANSIHPSTLLQPPNIELERPDNSRARRCYFGTLDLEIGDVTLSAVTVGNSGLPAELRKLKRQFNVKLVSFENAMVVLPAFRQFRYFETFPFLIDTLRNFYLAELKNQTFNIIVTMDAFGNPLGLASDLKESFEGLLFEGDLGGFVSGLGYGVTNSISKVASSMAHGVGTLTFDEEHELMRQRILRYQYQAGSNSALAHFYSGIKAPIVTNTYTGTKREGFAGALKGITTGAVDTVTKPVQGIFDLVEGTASAFKEIVGGPSARKSYFPDNRVRLPRVCTSLQSLLPCYSDILAIAQMDLLRINNFATNEYLLDVEVFLEQRSNNEMIRQYAMICSETCYIIRQIDGEPSSVVQRIAYKLLKQMQPLNVSKMNNIASIGFPFEHRKIFVKPFRPELSYASAEANDKLIIISEIILEFSAGKRQILPHLWCGGMEIATRLCDKVTRAKHLYDHNKRTLIVAEDYEVL</sequence>
<organism evidence="3 5">
    <name type="scientific">Dracunculus medinensis</name>
    <name type="common">Guinea worm</name>
    <dbReference type="NCBI Taxonomy" id="318479"/>
    <lineage>
        <taxon>Eukaryota</taxon>
        <taxon>Metazoa</taxon>
        <taxon>Ecdysozoa</taxon>
        <taxon>Nematoda</taxon>
        <taxon>Chromadorea</taxon>
        <taxon>Rhabditida</taxon>
        <taxon>Spirurina</taxon>
        <taxon>Dracunculoidea</taxon>
        <taxon>Dracunculidae</taxon>
        <taxon>Dracunculus</taxon>
    </lineage>
</organism>
<keyword evidence="4" id="KW-1185">Reference proteome</keyword>
<dbReference type="GO" id="GO:0007005">
    <property type="term" value="P:mitochondrion organization"/>
    <property type="evidence" value="ECO:0007669"/>
    <property type="project" value="TreeGrafter"/>
</dbReference>
<dbReference type="WBParaSite" id="DME_0000111801-mRNA-1">
    <property type="protein sequence ID" value="DME_0000111801-mRNA-1"/>
    <property type="gene ID" value="DME_0000111801"/>
</dbReference>
<reference evidence="2 4" key="2">
    <citation type="submission" date="2018-11" db="EMBL/GenBank/DDBJ databases">
        <authorList>
            <consortium name="Pathogen Informatics"/>
        </authorList>
    </citation>
    <scope>NUCLEOTIDE SEQUENCE [LARGE SCALE GENOMIC DNA]</scope>
</reference>
<dbReference type="GO" id="GO:0006623">
    <property type="term" value="P:protein targeting to vacuole"/>
    <property type="evidence" value="ECO:0007669"/>
    <property type="project" value="TreeGrafter"/>
</dbReference>
<evidence type="ECO:0000313" key="5">
    <source>
        <dbReference type="WBParaSite" id="DME_0000111801-mRNA-1"/>
    </source>
</evidence>
<dbReference type="PANTHER" id="PTHR16166:SF141">
    <property type="entry name" value="INTERMEMBRANE LIPID TRANSFER PROTEIN VPS13D"/>
    <property type="match status" value="1"/>
</dbReference>
<dbReference type="Proteomes" id="UP000274756">
    <property type="component" value="Unassembled WGS sequence"/>
</dbReference>
<dbReference type="Pfam" id="PF25036">
    <property type="entry name" value="VPS13_VAB"/>
    <property type="match status" value="1"/>
</dbReference>
<dbReference type="InterPro" id="IPR026847">
    <property type="entry name" value="VPS13"/>
</dbReference>
<gene>
    <name evidence="2" type="ORF">DME_LOCUS5478</name>
</gene>
<evidence type="ECO:0000313" key="4">
    <source>
        <dbReference type="Proteomes" id="UP000274756"/>
    </source>
</evidence>
<name>A0A0N4U329_DRAME</name>
<protein>
    <submittedName>
        <fullName evidence="5">SHR-BD domain-containing protein</fullName>
    </submittedName>
</protein>